<keyword evidence="5" id="KW-1185">Reference proteome</keyword>
<dbReference type="PANTHER" id="PTHR43180:SF86">
    <property type="entry name" value="DEHYDROGENASE, PUTATIVE (AFU_ORTHOLOGUE AFUA_3G00290)-RELATED"/>
    <property type="match status" value="1"/>
</dbReference>
<evidence type="ECO:0000256" key="1">
    <source>
        <dbReference type="ARBA" id="ARBA00006484"/>
    </source>
</evidence>
<evidence type="ECO:0000256" key="3">
    <source>
        <dbReference type="ARBA" id="ARBA00023002"/>
    </source>
</evidence>
<organism evidence="4 5">
    <name type="scientific">Elsinoe batatas</name>
    <dbReference type="NCBI Taxonomy" id="2601811"/>
    <lineage>
        <taxon>Eukaryota</taxon>
        <taxon>Fungi</taxon>
        <taxon>Dikarya</taxon>
        <taxon>Ascomycota</taxon>
        <taxon>Pezizomycotina</taxon>
        <taxon>Dothideomycetes</taxon>
        <taxon>Dothideomycetidae</taxon>
        <taxon>Myriangiales</taxon>
        <taxon>Elsinoaceae</taxon>
        <taxon>Elsinoe</taxon>
    </lineage>
</organism>
<dbReference type="PROSITE" id="PS00061">
    <property type="entry name" value="ADH_SHORT"/>
    <property type="match status" value="1"/>
</dbReference>
<accession>A0A8K0PIM2</accession>
<dbReference type="Gene3D" id="3.40.50.720">
    <property type="entry name" value="NAD(P)-binding Rossmann-like Domain"/>
    <property type="match status" value="1"/>
</dbReference>
<dbReference type="Proteomes" id="UP000809789">
    <property type="component" value="Unassembled WGS sequence"/>
</dbReference>
<sequence length="311" mass="33352">MTEYHPPSLSPLKDKVCVITGGASGMAADLVRLCHSVGAHVFFGDIIVPAGEAVEAELKALGRTNHARFVPFDAASYKDNLHLFDVAFQTCGRIDHAVSAAGVTEMGDLTDPGLTLETVREEPPAKLMKVLDIDLTGPLYFSRVASVYLRQPALNDKSSTAAADKSLTLVSSIAGITEAPGLPVYSAAKHGVVGLMRSLRITLMKEPFGRIRTNAILPWMTKTRMVKGVEKGWAEAGLPTNEPMDVAKIMAGVMADGESNGFSLFVGGGRAFETEAGYDRTQPQWFGEMTEVWLKGQEVLGSGNNWQAKPS</sequence>
<dbReference type="SUPFAM" id="SSF51735">
    <property type="entry name" value="NAD(P)-binding Rossmann-fold domains"/>
    <property type="match status" value="1"/>
</dbReference>
<name>A0A8K0PIM2_9PEZI</name>
<reference evidence="4" key="1">
    <citation type="submission" date="2021-07" db="EMBL/GenBank/DDBJ databases">
        <title>Elsinoe batatas strain:CRI-CJ2 Genome sequencing and assembly.</title>
        <authorList>
            <person name="Huang L."/>
        </authorList>
    </citation>
    <scope>NUCLEOTIDE SEQUENCE</scope>
    <source>
        <strain evidence="4">CRI-CJ2</strain>
    </source>
</reference>
<keyword evidence="2" id="KW-0521">NADP</keyword>
<dbReference type="InterPro" id="IPR036291">
    <property type="entry name" value="NAD(P)-bd_dom_sf"/>
</dbReference>
<evidence type="ECO:0008006" key="6">
    <source>
        <dbReference type="Google" id="ProtNLM"/>
    </source>
</evidence>
<proteinExistence type="inferred from homology"/>
<dbReference type="GO" id="GO:0016491">
    <property type="term" value="F:oxidoreductase activity"/>
    <property type="evidence" value="ECO:0007669"/>
    <property type="project" value="UniProtKB-KW"/>
</dbReference>
<dbReference type="AlphaFoldDB" id="A0A8K0PIM2"/>
<dbReference type="InterPro" id="IPR002347">
    <property type="entry name" value="SDR_fam"/>
</dbReference>
<gene>
    <name evidence="4" type="ORF">KVT40_000431</name>
</gene>
<dbReference type="PANTHER" id="PTHR43180">
    <property type="entry name" value="3-OXOACYL-(ACYL-CARRIER-PROTEIN) REDUCTASE (AFU_ORTHOLOGUE AFUA_6G11210)"/>
    <property type="match status" value="1"/>
</dbReference>
<protein>
    <recommendedName>
        <fullName evidence="6">3-hydroxyacyl-CoA dehydrogenase</fullName>
    </recommendedName>
</protein>
<comment type="similarity">
    <text evidence="1">Belongs to the short-chain dehydrogenases/reductases (SDR) family.</text>
</comment>
<evidence type="ECO:0000256" key="2">
    <source>
        <dbReference type="ARBA" id="ARBA00022857"/>
    </source>
</evidence>
<evidence type="ECO:0000313" key="4">
    <source>
        <dbReference type="EMBL" id="KAG8631291.1"/>
    </source>
</evidence>
<dbReference type="EMBL" id="JAESVG020000001">
    <property type="protein sequence ID" value="KAG8631291.1"/>
    <property type="molecule type" value="Genomic_DNA"/>
</dbReference>
<dbReference type="Pfam" id="PF00106">
    <property type="entry name" value="adh_short"/>
    <property type="match status" value="1"/>
</dbReference>
<evidence type="ECO:0000313" key="5">
    <source>
        <dbReference type="Proteomes" id="UP000809789"/>
    </source>
</evidence>
<dbReference type="PRINTS" id="PR00081">
    <property type="entry name" value="GDHRDH"/>
</dbReference>
<comment type="caution">
    <text evidence="4">The sequence shown here is derived from an EMBL/GenBank/DDBJ whole genome shotgun (WGS) entry which is preliminary data.</text>
</comment>
<keyword evidence="3" id="KW-0560">Oxidoreductase</keyword>
<dbReference type="OrthoDB" id="37659at2759"/>
<dbReference type="InterPro" id="IPR020904">
    <property type="entry name" value="Sc_DH/Rdtase_CS"/>
</dbReference>